<evidence type="ECO:0000256" key="2">
    <source>
        <dbReference type="ARBA" id="ARBA00022694"/>
    </source>
</evidence>
<name>A0A3D9YYT2_9HYPH</name>
<protein>
    <recommendedName>
        <fullName evidence="6">tRNA(Ile)-lysidine synthase</fullName>
        <ecNumber evidence="6">6.3.4.19</ecNumber>
    </recommendedName>
    <alternativeName>
        <fullName evidence="6">tRNA(Ile)-2-lysyl-cytidine synthase</fullName>
    </alternativeName>
    <alternativeName>
        <fullName evidence="6">tRNA(Ile)-lysidine synthetase</fullName>
    </alternativeName>
</protein>
<dbReference type="Gene3D" id="3.40.50.620">
    <property type="entry name" value="HUPs"/>
    <property type="match status" value="1"/>
</dbReference>
<dbReference type="PANTHER" id="PTHR43033:SF1">
    <property type="entry name" value="TRNA(ILE)-LYSIDINE SYNTHASE-RELATED"/>
    <property type="match status" value="1"/>
</dbReference>
<comment type="caution">
    <text evidence="8">The sequence shown here is derived from an EMBL/GenBank/DDBJ whole genome shotgun (WGS) entry which is preliminary data.</text>
</comment>
<accession>A0A3D9YYT2</accession>
<keyword evidence="9" id="KW-1185">Reference proteome</keyword>
<feature type="domain" description="tRNA(Ile)-lysidine/2-thiocytidine synthase N-terminal" evidence="7">
    <location>
        <begin position="21"/>
        <end position="202"/>
    </location>
</feature>
<proteinExistence type="inferred from homology"/>
<dbReference type="HAMAP" id="MF_01161">
    <property type="entry name" value="tRNA_Ile_lys_synt"/>
    <property type="match status" value="1"/>
</dbReference>
<evidence type="ECO:0000313" key="8">
    <source>
        <dbReference type="EMBL" id="REF87807.1"/>
    </source>
</evidence>
<comment type="catalytic activity">
    <reaction evidence="5 6">
        <text>cytidine(34) in tRNA(Ile2) + L-lysine + ATP = lysidine(34) in tRNA(Ile2) + AMP + diphosphate + H(+)</text>
        <dbReference type="Rhea" id="RHEA:43744"/>
        <dbReference type="Rhea" id="RHEA-COMP:10625"/>
        <dbReference type="Rhea" id="RHEA-COMP:10670"/>
        <dbReference type="ChEBI" id="CHEBI:15378"/>
        <dbReference type="ChEBI" id="CHEBI:30616"/>
        <dbReference type="ChEBI" id="CHEBI:32551"/>
        <dbReference type="ChEBI" id="CHEBI:33019"/>
        <dbReference type="ChEBI" id="CHEBI:82748"/>
        <dbReference type="ChEBI" id="CHEBI:83665"/>
        <dbReference type="ChEBI" id="CHEBI:456215"/>
        <dbReference type="EC" id="6.3.4.19"/>
    </reaction>
</comment>
<comment type="subcellular location">
    <subcellularLocation>
        <location evidence="6">Cytoplasm</location>
    </subcellularLocation>
</comment>
<evidence type="ECO:0000256" key="5">
    <source>
        <dbReference type="ARBA" id="ARBA00048539"/>
    </source>
</evidence>
<dbReference type="GO" id="GO:0005737">
    <property type="term" value="C:cytoplasm"/>
    <property type="evidence" value="ECO:0007669"/>
    <property type="project" value="UniProtKB-SubCell"/>
</dbReference>
<keyword evidence="4 6" id="KW-0067">ATP-binding</keyword>
<dbReference type="EC" id="6.3.4.19" evidence="6"/>
<dbReference type="Pfam" id="PF01171">
    <property type="entry name" value="ATP_bind_3"/>
    <property type="match status" value="1"/>
</dbReference>
<evidence type="ECO:0000256" key="3">
    <source>
        <dbReference type="ARBA" id="ARBA00022741"/>
    </source>
</evidence>
<evidence type="ECO:0000313" key="9">
    <source>
        <dbReference type="Proteomes" id="UP000256900"/>
    </source>
</evidence>
<dbReference type="EMBL" id="QUMO01000002">
    <property type="protein sequence ID" value="REF87807.1"/>
    <property type="molecule type" value="Genomic_DNA"/>
</dbReference>
<dbReference type="CDD" id="cd01992">
    <property type="entry name" value="TilS_N"/>
    <property type="match status" value="1"/>
</dbReference>
<dbReference type="GO" id="GO:0006400">
    <property type="term" value="P:tRNA modification"/>
    <property type="evidence" value="ECO:0007669"/>
    <property type="project" value="UniProtKB-UniRule"/>
</dbReference>
<evidence type="ECO:0000256" key="6">
    <source>
        <dbReference type="HAMAP-Rule" id="MF_01161"/>
    </source>
</evidence>
<comment type="domain">
    <text evidence="6">The N-terminal region contains the highly conserved SGGXDS motif, predicted to be a P-loop motif involved in ATP binding.</text>
</comment>
<evidence type="ECO:0000256" key="4">
    <source>
        <dbReference type="ARBA" id="ARBA00022840"/>
    </source>
</evidence>
<dbReference type="AlphaFoldDB" id="A0A3D9YYT2"/>
<keyword evidence="2 6" id="KW-0819">tRNA processing</keyword>
<keyword evidence="6" id="KW-0963">Cytoplasm</keyword>
<dbReference type="InterPro" id="IPR014729">
    <property type="entry name" value="Rossmann-like_a/b/a_fold"/>
</dbReference>
<dbReference type="Proteomes" id="UP000256900">
    <property type="component" value="Unassembled WGS sequence"/>
</dbReference>
<dbReference type="RefSeq" id="WP_115835966.1">
    <property type="nucleotide sequence ID" value="NZ_CP025086.1"/>
</dbReference>
<dbReference type="InterPro" id="IPR012795">
    <property type="entry name" value="tRNA_Ile_lys_synt_N"/>
</dbReference>
<evidence type="ECO:0000256" key="1">
    <source>
        <dbReference type="ARBA" id="ARBA00022598"/>
    </source>
</evidence>
<organism evidence="8 9">
    <name type="scientific">Methylovirgula ligni</name>
    <dbReference type="NCBI Taxonomy" id="569860"/>
    <lineage>
        <taxon>Bacteria</taxon>
        <taxon>Pseudomonadati</taxon>
        <taxon>Pseudomonadota</taxon>
        <taxon>Alphaproteobacteria</taxon>
        <taxon>Hyphomicrobiales</taxon>
        <taxon>Beijerinckiaceae</taxon>
        <taxon>Methylovirgula</taxon>
    </lineage>
</organism>
<keyword evidence="1 6" id="KW-0436">Ligase</keyword>
<dbReference type="InterPro" id="IPR012094">
    <property type="entry name" value="tRNA_Ile_lys_synt"/>
</dbReference>
<dbReference type="NCBIfam" id="TIGR02432">
    <property type="entry name" value="lysidine_TilS_N"/>
    <property type="match status" value="1"/>
</dbReference>
<gene>
    <name evidence="6" type="primary">tilS</name>
    <name evidence="8" type="ORF">DES32_1437</name>
</gene>
<feature type="binding site" evidence="6">
    <location>
        <begin position="26"/>
        <end position="31"/>
    </location>
    <ligand>
        <name>ATP</name>
        <dbReference type="ChEBI" id="CHEBI:30616"/>
    </ligand>
</feature>
<dbReference type="GO" id="GO:0005524">
    <property type="term" value="F:ATP binding"/>
    <property type="evidence" value="ECO:0007669"/>
    <property type="project" value="UniProtKB-UniRule"/>
</dbReference>
<evidence type="ECO:0000259" key="7">
    <source>
        <dbReference type="Pfam" id="PF01171"/>
    </source>
</evidence>
<reference evidence="8 9" key="1">
    <citation type="submission" date="2018-08" db="EMBL/GenBank/DDBJ databases">
        <title>Genomic Encyclopedia of Type Strains, Phase IV (KMG-IV): sequencing the most valuable type-strain genomes for metagenomic binning, comparative biology and taxonomic classification.</title>
        <authorList>
            <person name="Goeker M."/>
        </authorList>
    </citation>
    <scope>NUCLEOTIDE SEQUENCE [LARGE SCALE GENOMIC DNA]</scope>
    <source>
        <strain evidence="8 9">BW863</strain>
    </source>
</reference>
<comment type="function">
    <text evidence="6">Ligates lysine onto the cytidine present at position 34 of the AUA codon-specific tRNA(Ile) that contains the anticodon CAU, in an ATP-dependent manner. Cytidine is converted to lysidine, thus changing the amino acid specificity of the tRNA from methionine to isoleucine.</text>
</comment>
<dbReference type="InterPro" id="IPR011063">
    <property type="entry name" value="TilS/TtcA_N"/>
</dbReference>
<dbReference type="PANTHER" id="PTHR43033">
    <property type="entry name" value="TRNA(ILE)-LYSIDINE SYNTHASE-RELATED"/>
    <property type="match status" value="1"/>
</dbReference>
<sequence>MEKISTAKLAALFAPLAGRRALLAVSGGPDSLALLRFAALWLAEGQAAGASLHVATVDHGLRPGSREEAEAVGGWSEALGLPHSILTWQGAKPKSRIQERARAARYALLGAHARELGADYLLTAHHADDQAETILFRLLRGSGLAGLAGMSSEIRLGGITLYRPLLIYSKKTLIDYCEACDQPYFRDPSNENSAFARTRLRALLPLLEEAGLSASGLARLGRRAARAEQALAVQTETVRAMLRRFPASGGVGISVAHLGDCPEEILRRIIAAEISTLGVGKPLRLDRLERLAQDLCAALHRGRVFHGTLGGVRLSLAADGLLTLRPEKTRRRGLVHDSAVPKPCEGPGEAAML</sequence>
<comment type="similarity">
    <text evidence="6">Belongs to the tRNA(Ile)-lysidine synthase family.</text>
</comment>
<keyword evidence="3 6" id="KW-0547">Nucleotide-binding</keyword>
<dbReference type="OrthoDB" id="9807403at2"/>
<dbReference type="GO" id="GO:0032267">
    <property type="term" value="F:tRNA(Ile)-lysidine synthase activity"/>
    <property type="evidence" value="ECO:0007669"/>
    <property type="project" value="UniProtKB-EC"/>
</dbReference>
<dbReference type="SUPFAM" id="SSF52402">
    <property type="entry name" value="Adenine nucleotide alpha hydrolases-like"/>
    <property type="match status" value="1"/>
</dbReference>